<reference evidence="1" key="1">
    <citation type="submission" date="2022-10" db="EMBL/GenBank/DDBJ databases">
        <title>The complete genomes of actinobacterial strains from the NBC collection.</title>
        <authorList>
            <person name="Joergensen T.S."/>
            <person name="Alvarez Arevalo M."/>
            <person name="Sterndorff E.B."/>
            <person name="Faurdal D."/>
            <person name="Vuksanovic O."/>
            <person name="Mourched A.-S."/>
            <person name="Charusanti P."/>
            <person name="Shaw S."/>
            <person name="Blin K."/>
            <person name="Weber T."/>
        </authorList>
    </citation>
    <scope>NUCLEOTIDE SEQUENCE</scope>
    <source>
        <strain evidence="1">NBC_00003</strain>
    </source>
</reference>
<protein>
    <recommendedName>
        <fullName evidence="2">Secreted protein</fullName>
    </recommendedName>
</protein>
<proteinExistence type="predicted"/>
<name>A0AAU2V7D5_9ACTN</name>
<gene>
    <name evidence="1" type="ORF">OG549_19425</name>
</gene>
<dbReference type="AlphaFoldDB" id="A0AAU2V7D5"/>
<sequence>MSITTRTLLAGAAAAAVAALVTILAITSDGPRSYVHDHSRIERIEQLRDAGVPLP</sequence>
<accession>A0AAU2V7D5</accession>
<evidence type="ECO:0008006" key="2">
    <source>
        <dbReference type="Google" id="ProtNLM"/>
    </source>
</evidence>
<organism evidence="1">
    <name type="scientific">Streptomyces sp. NBC_00003</name>
    <dbReference type="NCBI Taxonomy" id="2903608"/>
    <lineage>
        <taxon>Bacteria</taxon>
        <taxon>Bacillati</taxon>
        <taxon>Actinomycetota</taxon>
        <taxon>Actinomycetes</taxon>
        <taxon>Kitasatosporales</taxon>
        <taxon>Streptomycetaceae</taxon>
        <taxon>Streptomyces</taxon>
    </lineage>
</organism>
<dbReference type="EMBL" id="CP108318">
    <property type="protein sequence ID" value="WTW62644.1"/>
    <property type="molecule type" value="Genomic_DNA"/>
</dbReference>
<evidence type="ECO:0000313" key="1">
    <source>
        <dbReference type="EMBL" id="WTW62644.1"/>
    </source>
</evidence>